<name>A0A8X8H4N6_9RHOB</name>
<evidence type="ECO:0008006" key="4">
    <source>
        <dbReference type="Google" id="ProtNLM"/>
    </source>
</evidence>
<gene>
    <name evidence="2" type="ORF">GEU84_018155</name>
</gene>
<dbReference type="Proteomes" id="UP000484076">
    <property type="component" value="Unassembled WGS sequence"/>
</dbReference>
<sequence>MLPAPRPFALLSSLALCMGCAAPPGLGPVLRAEVDPAAPAPVILPLDQVIAQASGVAITPATTAGVAGRAARLRARAAAMQGPVQDAATRARLAAAISDN</sequence>
<accession>A0A8X8H4N6</accession>
<organism evidence="2 3">
    <name type="scientific">Fertoeibacter niger</name>
    <dbReference type="NCBI Taxonomy" id="2656921"/>
    <lineage>
        <taxon>Bacteria</taxon>
        <taxon>Pseudomonadati</taxon>
        <taxon>Pseudomonadota</taxon>
        <taxon>Alphaproteobacteria</taxon>
        <taxon>Rhodobacterales</taxon>
        <taxon>Paracoccaceae</taxon>
        <taxon>Fertoeibacter</taxon>
    </lineage>
</organism>
<evidence type="ECO:0000313" key="2">
    <source>
        <dbReference type="EMBL" id="NUB46319.1"/>
    </source>
</evidence>
<evidence type="ECO:0000313" key="3">
    <source>
        <dbReference type="Proteomes" id="UP000484076"/>
    </source>
</evidence>
<reference evidence="2" key="1">
    <citation type="submission" date="2020-05" db="EMBL/GenBank/DDBJ databases">
        <title>Fertoebacter nigrum gen. nov., sp. nov., a new member of the family Rhodobacteraceae.</title>
        <authorList>
            <person name="Szuroczki S."/>
            <person name="Abbaszade G."/>
            <person name="Buni D."/>
            <person name="Schumann P."/>
            <person name="Toth E."/>
        </authorList>
    </citation>
    <scope>NUCLEOTIDE SEQUENCE</scope>
    <source>
        <strain evidence="2">RG-N-1a</strain>
    </source>
</reference>
<comment type="caution">
    <text evidence="2">The sequence shown here is derived from an EMBL/GenBank/DDBJ whole genome shotgun (WGS) entry which is preliminary data.</text>
</comment>
<evidence type="ECO:0000256" key="1">
    <source>
        <dbReference type="SAM" id="SignalP"/>
    </source>
</evidence>
<proteinExistence type="predicted"/>
<feature type="signal peptide" evidence="1">
    <location>
        <begin position="1"/>
        <end position="21"/>
    </location>
</feature>
<dbReference type="AlphaFoldDB" id="A0A8X8H4N6"/>
<keyword evidence="3" id="KW-1185">Reference proteome</keyword>
<keyword evidence="1" id="KW-0732">Signal</keyword>
<dbReference type="EMBL" id="WHUT02000013">
    <property type="protein sequence ID" value="NUB46319.1"/>
    <property type="molecule type" value="Genomic_DNA"/>
</dbReference>
<dbReference type="RefSeq" id="WP_152828479.1">
    <property type="nucleotide sequence ID" value="NZ_WHUT02000013.1"/>
</dbReference>
<feature type="chain" id="PRO_5036460965" description="DUF3035 domain-containing protein" evidence="1">
    <location>
        <begin position="22"/>
        <end position="100"/>
    </location>
</feature>
<protein>
    <recommendedName>
        <fullName evidence="4">DUF3035 domain-containing protein</fullName>
    </recommendedName>
</protein>